<dbReference type="InterPro" id="IPR029442">
    <property type="entry name" value="GyrI-like"/>
</dbReference>
<dbReference type="Pfam" id="PF06445">
    <property type="entry name" value="GyrI-like"/>
    <property type="match status" value="1"/>
</dbReference>
<evidence type="ECO:0000313" key="3">
    <source>
        <dbReference type="Proteomes" id="UP001434337"/>
    </source>
</evidence>
<accession>A0ABZ3C7D7</accession>
<sequence length="208" mass="22809">MRIDLKKERKDLYAPPTADFVEVDVPSVTYLAIDGHGDPNTSSTYADAVGALYTAGYGVRAAFKERTGDDFVVGPLEALWTSSDPETFVRREKSAWDWTLLIALPDAVSSVDANAGITHAAQRKSELPVGEVEPRVIAEGRSLQIMHVGSYDDEGPTLARLHHEVMPALGVTWNGPHHEIYLSDPRRVAPEKLRTVLRQPVIDAVAPE</sequence>
<dbReference type="Gene3D" id="3.20.80.10">
    <property type="entry name" value="Regulatory factor, effector binding domain"/>
    <property type="match status" value="1"/>
</dbReference>
<dbReference type="EMBL" id="CP115965">
    <property type="protein sequence ID" value="WZW98460.1"/>
    <property type="molecule type" value="Genomic_DNA"/>
</dbReference>
<feature type="domain" description="GyrI-like small molecule binding" evidence="1">
    <location>
        <begin position="22"/>
        <end position="198"/>
    </location>
</feature>
<dbReference type="RefSeq" id="WP_342372495.1">
    <property type="nucleotide sequence ID" value="NZ_CP115965.1"/>
</dbReference>
<name>A0ABZ3C7D7_9ACTN</name>
<proteinExistence type="predicted"/>
<evidence type="ECO:0000313" key="2">
    <source>
        <dbReference type="EMBL" id="WZW98460.1"/>
    </source>
</evidence>
<keyword evidence="3" id="KW-1185">Reference proteome</keyword>
<gene>
    <name evidence="2" type="ORF">PCC79_16465</name>
</gene>
<protein>
    <submittedName>
        <fullName evidence="2">GyrI-like domain-containing protein</fullName>
    </submittedName>
</protein>
<reference evidence="2 3" key="1">
    <citation type="journal article" date="2023" name="Environ Microbiome">
        <title>A coral-associated actinobacterium mitigates coral bleaching under heat stress.</title>
        <authorList>
            <person name="Li J."/>
            <person name="Zou Y."/>
            <person name="Li Q."/>
            <person name="Zhang J."/>
            <person name="Bourne D.G."/>
            <person name="Lyu Y."/>
            <person name="Liu C."/>
            <person name="Zhang S."/>
        </authorList>
    </citation>
    <scope>NUCLEOTIDE SEQUENCE [LARGE SCALE GENOMIC DNA]</scope>
    <source>
        <strain evidence="2 3">SCSIO 13291</strain>
    </source>
</reference>
<dbReference type="SUPFAM" id="SSF55136">
    <property type="entry name" value="Probable bacterial effector-binding domain"/>
    <property type="match status" value="1"/>
</dbReference>
<evidence type="ECO:0000259" key="1">
    <source>
        <dbReference type="Pfam" id="PF06445"/>
    </source>
</evidence>
<dbReference type="Proteomes" id="UP001434337">
    <property type="component" value="Chromosome"/>
</dbReference>
<organism evidence="2 3">
    <name type="scientific">Propioniciclava soli</name>
    <dbReference type="NCBI Taxonomy" id="2775081"/>
    <lineage>
        <taxon>Bacteria</taxon>
        <taxon>Bacillati</taxon>
        <taxon>Actinomycetota</taxon>
        <taxon>Actinomycetes</taxon>
        <taxon>Propionibacteriales</taxon>
        <taxon>Propionibacteriaceae</taxon>
        <taxon>Propioniciclava</taxon>
    </lineage>
</organism>
<dbReference type="InterPro" id="IPR011256">
    <property type="entry name" value="Reg_factor_effector_dom_sf"/>
</dbReference>